<keyword evidence="4" id="KW-0967">Endosome</keyword>
<dbReference type="SUPFAM" id="SSF144270">
    <property type="entry name" value="Eferin C-derminal domain-like"/>
    <property type="match status" value="1"/>
</dbReference>
<dbReference type="Pfam" id="PF00168">
    <property type="entry name" value="C2"/>
    <property type="match status" value="1"/>
</dbReference>
<feature type="compositionally biased region" description="Polar residues" evidence="6">
    <location>
        <begin position="205"/>
        <end position="218"/>
    </location>
</feature>
<dbReference type="GO" id="GO:0031267">
    <property type="term" value="F:small GTPase binding"/>
    <property type="evidence" value="ECO:0007669"/>
    <property type="project" value="InterPro"/>
</dbReference>
<dbReference type="Proteomes" id="UP000663842">
    <property type="component" value="Unassembled WGS sequence"/>
</dbReference>
<keyword evidence="5" id="KW-0653">Protein transport</keyword>
<dbReference type="PROSITE" id="PS50004">
    <property type="entry name" value="C2"/>
    <property type="match status" value="1"/>
</dbReference>
<feature type="compositionally biased region" description="Polar residues" evidence="6">
    <location>
        <begin position="652"/>
        <end position="679"/>
    </location>
</feature>
<dbReference type="InterPro" id="IPR000008">
    <property type="entry name" value="C2_dom"/>
</dbReference>
<evidence type="ECO:0000256" key="4">
    <source>
        <dbReference type="ARBA" id="ARBA00022753"/>
    </source>
</evidence>
<feature type="region of interest" description="Disordered" evidence="6">
    <location>
        <begin position="643"/>
        <end position="710"/>
    </location>
</feature>
<feature type="compositionally biased region" description="Low complexity" evidence="6">
    <location>
        <begin position="258"/>
        <end position="269"/>
    </location>
</feature>
<dbReference type="AlphaFoldDB" id="A0A819EQ24"/>
<feature type="domain" description="C2" evidence="7">
    <location>
        <begin position="1"/>
        <end position="106"/>
    </location>
</feature>
<evidence type="ECO:0000313" key="9">
    <source>
        <dbReference type="EMBL" id="CAF3853816.1"/>
    </source>
</evidence>
<dbReference type="Pfam" id="PF09457">
    <property type="entry name" value="RBD-FIP"/>
    <property type="match status" value="1"/>
</dbReference>
<feature type="compositionally biased region" description="Basic and acidic residues" evidence="6">
    <location>
        <begin position="491"/>
        <end position="510"/>
    </location>
</feature>
<evidence type="ECO:0000313" key="10">
    <source>
        <dbReference type="Proteomes" id="UP000663842"/>
    </source>
</evidence>
<comment type="caution">
    <text evidence="9">The sequence shown here is derived from an EMBL/GenBank/DDBJ whole genome shotgun (WGS) entry which is preliminary data.</text>
</comment>
<dbReference type="InterPro" id="IPR037245">
    <property type="entry name" value="FIP-RBD_C_sf"/>
</dbReference>
<feature type="region of interest" description="Disordered" evidence="6">
    <location>
        <begin position="159"/>
        <end position="374"/>
    </location>
</feature>
<organism evidence="9 10">
    <name type="scientific">Rotaria magnacalcarata</name>
    <dbReference type="NCBI Taxonomy" id="392030"/>
    <lineage>
        <taxon>Eukaryota</taxon>
        <taxon>Metazoa</taxon>
        <taxon>Spiralia</taxon>
        <taxon>Gnathifera</taxon>
        <taxon>Rotifera</taxon>
        <taxon>Eurotatoria</taxon>
        <taxon>Bdelloidea</taxon>
        <taxon>Philodinida</taxon>
        <taxon>Philodinidae</taxon>
        <taxon>Rotaria</taxon>
    </lineage>
</organism>
<feature type="domain" description="FIP-RBD" evidence="8">
    <location>
        <begin position="727"/>
        <end position="789"/>
    </location>
</feature>
<feature type="compositionally biased region" description="Polar residues" evidence="6">
    <location>
        <begin position="344"/>
        <end position="361"/>
    </location>
</feature>
<feature type="compositionally biased region" description="Polar residues" evidence="6">
    <location>
        <begin position="228"/>
        <end position="248"/>
    </location>
</feature>
<feature type="compositionally biased region" description="Low complexity" evidence="6">
    <location>
        <begin position="695"/>
        <end position="710"/>
    </location>
</feature>
<protein>
    <recommendedName>
        <fullName evidence="11">Rab11 family-interacting protein 1</fullName>
    </recommendedName>
</protein>
<feature type="compositionally biased region" description="Low complexity" evidence="6">
    <location>
        <begin position="308"/>
        <end position="319"/>
    </location>
</feature>
<dbReference type="InterPro" id="IPR037789">
    <property type="entry name" value="FIP_classI"/>
</dbReference>
<evidence type="ECO:0000259" key="7">
    <source>
        <dbReference type="PROSITE" id="PS50004"/>
    </source>
</evidence>
<gene>
    <name evidence="9" type="ORF">UXM345_LOCUS7981</name>
</gene>
<dbReference type="EMBL" id="CAJOBF010000682">
    <property type="protein sequence ID" value="CAF3853816.1"/>
    <property type="molecule type" value="Genomic_DNA"/>
</dbReference>
<feature type="region of interest" description="Disordered" evidence="6">
    <location>
        <begin position="458"/>
        <end position="512"/>
    </location>
</feature>
<evidence type="ECO:0000259" key="8">
    <source>
        <dbReference type="PROSITE" id="PS51511"/>
    </source>
</evidence>
<keyword evidence="3" id="KW-0597">Phosphoprotein</keyword>
<dbReference type="GO" id="GO:0045055">
    <property type="term" value="P:regulated exocytosis"/>
    <property type="evidence" value="ECO:0007669"/>
    <property type="project" value="TreeGrafter"/>
</dbReference>
<dbReference type="GO" id="GO:0015031">
    <property type="term" value="P:protein transport"/>
    <property type="evidence" value="ECO:0007669"/>
    <property type="project" value="UniProtKB-KW"/>
</dbReference>
<evidence type="ECO:0000256" key="1">
    <source>
        <dbReference type="ARBA" id="ARBA00004172"/>
    </source>
</evidence>
<dbReference type="InterPro" id="IPR019018">
    <property type="entry name" value="Rab-bd_FIP-RBD"/>
</dbReference>
<name>A0A819EQ24_9BILA</name>
<sequence>MLLQPNYCSCTVHQARNLPDKGKHGGVDAFCTISMGKEKFVTAVREKTRSPDWQEQCDMPIVEDATIKLTVYHNNKNALSKGDFVGRVYVSLRDLQDYDHVHRGWYKLTSKDGKTDKERGEIDVSLQFYSKNNTTGSVLDLATKKKHLSLKDIKQSLGSKLKTASKHRKSDNSSGDNQLAEQRRRLGGGEDSTYNVRDFLDDSASETQQFNMHNWDTSSIREEDEESTSIAGSHMSLNSMSYTTNAESQNKKMPRAPSSGLGSTFGTGTPHSSRRSITSDYDTSSILDSASMYGGDEPSTPSPPVRFQVQQQQQQQQQQQHREVYVGDDLPPRSNSTRKKSKEPSQSNALPTILTTKINNNSPPPLSAEHSRSFSVTGDDIEAAFDAISDYKSLVNDSSSNKTREHEMSSPDSLFGLSTIKEATDTDEFILGTTSSRHRKDEDIDDIDFDNCFNKYKHQQEKQQTTEKKLIEEKPNKILAPSIPVSQKSQKHQEIKQETRSSPHSKEQKRTAPIHTDIIPTPSVSMPITKVDLTTTPTVTVSTTIPKDTSLTELDDSNDSIDGDVDELLGKLERMSSIRSSVKRKIQPKDDIMQQSFSEQLSFEFQHRPINLKYSTLQTDKKIQSRVLSFDDIDDIATPSIDIDTKNVHDSPANNKFLSGYTQNQSSSFGNRTDRNGPTTLPDIVGEQSGKNLRQGSSQHQVSSSISSNTKSNDNGLCVLGYQNVKSAPVHPKVRQELDYLDREELLHVIAYQSDLLKKRDTRLKDLESYTDSLLVKILEQCPTILQVGTYSSTPAYRK</sequence>
<evidence type="ECO:0000256" key="2">
    <source>
        <dbReference type="ARBA" id="ARBA00022448"/>
    </source>
</evidence>
<reference evidence="9" key="1">
    <citation type="submission" date="2021-02" db="EMBL/GenBank/DDBJ databases">
        <authorList>
            <person name="Nowell W R."/>
        </authorList>
    </citation>
    <scope>NUCLEOTIDE SEQUENCE</scope>
</reference>
<evidence type="ECO:0000256" key="5">
    <source>
        <dbReference type="ARBA" id="ARBA00022927"/>
    </source>
</evidence>
<dbReference type="Gene3D" id="1.20.5.2440">
    <property type="match status" value="1"/>
</dbReference>
<evidence type="ECO:0000256" key="6">
    <source>
        <dbReference type="SAM" id="MobiDB-lite"/>
    </source>
</evidence>
<dbReference type="Gene3D" id="2.60.40.150">
    <property type="entry name" value="C2 domain"/>
    <property type="match status" value="1"/>
</dbReference>
<dbReference type="InterPro" id="IPR035892">
    <property type="entry name" value="C2_domain_sf"/>
</dbReference>
<evidence type="ECO:0000256" key="3">
    <source>
        <dbReference type="ARBA" id="ARBA00022553"/>
    </source>
</evidence>
<dbReference type="SMART" id="SM00239">
    <property type="entry name" value="C2"/>
    <property type="match status" value="1"/>
</dbReference>
<evidence type="ECO:0008006" key="11">
    <source>
        <dbReference type="Google" id="ProtNLM"/>
    </source>
</evidence>
<dbReference type="PANTHER" id="PTHR15746">
    <property type="entry name" value="RAB11-RELATED"/>
    <property type="match status" value="1"/>
</dbReference>
<keyword evidence="2" id="KW-0813">Transport</keyword>
<proteinExistence type="predicted"/>
<feature type="compositionally biased region" description="Basic and acidic residues" evidence="6">
    <location>
        <begin position="458"/>
        <end position="476"/>
    </location>
</feature>
<dbReference type="GO" id="GO:0055037">
    <property type="term" value="C:recycling endosome"/>
    <property type="evidence" value="ECO:0007669"/>
    <property type="project" value="UniProtKB-SubCell"/>
</dbReference>
<dbReference type="PROSITE" id="PS51511">
    <property type="entry name" value="FIP_RBD"/>
    <property type="match status" value="1"/>
</dbReference>
<dbReference type="PANTHER" id="PTHR15746:SF23">
    <property type="entry name" value="RAB11 INTERACTING PROTEIN, ISOFORM A"/>
    <property type="match status" value="1"/>
</dbReference>
<accession>A0A819EQ24</accession>
<comment type="subcellular location">
    <subcellularLocation>
        <location evidence="1">Recycling endosome</location>
    </subcellularLocation>
</comment>
<feature type="compositionally biased region" description="Polar residues" evidence="6">
    <location>
        <begin position="275"/>
        <end position="288"/>
    </location>
</feature>
<dbReference type="SUPFAM" id="SSF49562">
    <property type="entry name" value="C2 domain (Calcium/lipid-binding domain, CaLB)"/>
    <property type="match status" value="1"/>
</dbReference>